<evidence type="ECO:0000256" key="2">
    <source>
        <dbReference type="ARBA" id="ARBA00022692"/>
    </source>
</evidence>
<evidence type="ECO:0000313" key="7">
    <source>
        <dbReference type="EMBL" id="CAF0936564.1"/>
    </source>
</evidence>
<dbReference type="InterPro" id="IPR017452">
    <property type="entry name" value="GPCR_Rhodpsn_7TM"/>
</dbReference>
<keyword evidence="8" id="KW-1185">Reference proteome</keyword>
<evidence type="ECO:0000256" key="1">
    <source>
        <dbReference type="ARBA" id="ARBA00004370"/>
    </source>
</evidence>
<evidence type="ECO:0000256" key="4">
    <source>
        <dbReference type="ARBA" id="ARBA00023136"/>
    </source>
</evidence>
<gene>
    <name evidence="7" type="ORF">OXX778_LOCUS13194</name>
</gene>
<evidence type="ECO:0000256" key="5">
    <source>
        <dbReference type="SAM" id="Phobius"/>
    </source>
</evidence>
<dbReference type="InterPro" id="IPR000276">
    <property type="entry name" value="GPCR_Rhodpsn"/>
</dbReference>
<proteinExistence type="predicted"/>
<feature type="transmembrane region" description="Helical" evidence="5">
    <location>
        <begin position="34"/>
        <end position="56"/>
    </location>
</feature>
<dbReference type="PROSITE" id="PS00237">
    <property type="entry name" value="G_PROTEIN_RECEP_F1_1"/>
    <property type="match status" value="1"/>
</dbReference>
<feature type="transmembrane region" description="Helical" evidence="5">
    <location>
        <begin position="103"/>
        <end position="124"/>
    </location>
</feature>
<dbReference type="AlphaFoldDB" id="A0A814C460"/>
<comment type="caution">
    <text evidence="7">The sequence shown here is derived from an EMBL/GenBank/DDBJ whole genome shotgun (WGS) entry which is preliminary data.</text>
</comment>
<dbReference type="PANTHER" id="PTHR46641:SF25">
    <property type="entry name" value="CNMAMIDE RECEPTOR-RELATED"/>
    <property type="match status" value="1"/>
</dbReference>
<accession>A0A814C460</accession>
<sequence length="556" mass="64269">MQTSAWILTIISIDRYLIVTNSNWKQKFSRNIKFSIIVILSLIIVIAMINLPVVFFNGRIQNQKTLKLKSSIKDKIENILLQRSKAKKVECYTTKFIVLWQKVAFLLECISPLILMIIFNLLLIKRTFKSSVRLNRNERVTKLRHDMKKSVSMTCNFDPKESKSNNSNFDLTSSNDTKIPLKEISSSSVNASDVKTCGKISKNLKPFEPNNLIKKFNSVENSINKRYDDYDKKLKVETKCKNLSLNNLVFSDPNLKKPLKNSTFLSASNAISVNSCRNNDGSNLSLNNKQNDSGETNKSLIFLSDSYRSSNKYFLNYRNRRIVLMLSLLTLSFTISTLPSSIFYTFFRPILNNKPYKRLLTLSFNLLRHLSHTFNFMIYFTSSSVIKQQLKEIFDGKNCKQKISFNCCLKFVNNFCFYCCYKLKLKNSVSNGSNANMNSEQNANKCEKKNFCRTKNGEFRMKIYSLTHNSLQSNEMSSSFYQNQNDIEFIDDSVCDDVLFDNNLRKNGEIKVFTFTNKSNFDDSKTDTKNSNLNVPKLMLNSKCILKSTDQLTSWF</sequence>
<evidence type="ECO:0000259" key="6">
    <source>
        <dbReference type="PROSITE" id="PS50262"/>
    </source>
</evidence>
<dbReference type="SUPFAM" id="SSF81321">
    <property type="entry name" value="Family A G protein-coupled receptor-like"/>
    <property type="match status" value="1"/>
</dbReference>
<comment type="subcellular location">
    <subcellularLocation>
        <location evidence="1">Membrane</location>
    </subcellularLocation>
</comment>
<keyword evidence="4 5" id="KW-0472">Membrane</keyword>
<keyword evidence="2 5" id="KW-0812">Transmembrane</keyword>
<keyword evidence="3 5" id="KW-1133">Transmembrane helix</keyword>
<reference evidence="7" key="1">
    <citation type="submission" date="2021-02" db="EMBL/GenBank/DDBJ databases">
        <authorList>
            <person name="Nowell W R."/>
        </authorList>
    </citation>
    <scope>NUCLEOTIDE SEQUENCE</scope>
    <source>
        <strain evidence="7">Ploen Becks lab</strain>
    </source>
</reference>
<dbReference type="GO" id="GO:0004930">
    <property type="term" value="F:G protein-coupled receptor activity"/>
    <property type="evidence" value="ECO:0007669"/>
    <property type="project" value="InterPro"/>
</dbReference>
<dbReference type="Gene3D" id="1.20.1070.10">
    <property type="entry name" value="Rhodopsin 7-helix transmembrane proteins"/>
    <property type="match status" value="2"/>
</dbReference>
<organism evidence="7 8">
    <name type="scientific">Brachionus calyciflorus</name>
    <dbReference type="NCBI Taxonomy" id="104777"/>
    <lineage>
        <taxon>Eukaryota</taxon>
        <taxon>Metazoa</taxon>
        <taxon>Spiralia</taxon>
        <taxon>Gnathifera</taxon>
        <taxon>Rotifera</taxon>
        <taxon>Eurotatoria</taxon>
        <taxon>Monogononta</taxon>
        <taxon>Pseudotrocha</taxon>
        <taxon>Ploima</taxon>
        <taxon>Brachionidae</taxon>
        <taxon>Brachionus</taxon>
    </lineage>
</organism>
<dbReference type="EMBL" id="CAJNOC010002492">
    <property type="protein sequence ID" value="CAF0936564.1"/>
    <property type="molecule type" value="Genomic_DNA"/>
</dbReference>
<evidence type="ECO:0000256" key="3">
    <source>
        <dbReference type="ARBA" id="ARBA00022989"/>
    </source>
</evidence>
<dbReference type="GO" id="GO:0016020">
    <property type="term" value="C:membrane"/>
    <property type="evidence" value="ECO:0007669"/>
    <property type="project" value="UniProtKB-SubCell"/>
</dbReference>
<feature type="domain" description="G-protein coupled receptors family 1 profile" evidence="6">
    <location>
        <begin position="1"/>
        <end position="379"/>
    </location>
</feature>
<dbReference type="OrthoDB" id="10496279at2759"/>
<dbReference type="PROSITE" id="PS50262">
    <property type="entry name" value="G_PROTEIN_RECEP_F1_2"/>
    <property type="match status" value="1"/>
</dbReference>
<evidence type="ECO:0000313" key="8">
    <source>
        <dbReference type="Proteomes" id="UP000663879"/>
    </source>
</evidence>
<dbReference type="Proteomes" id="UP000663879">
    <property type="component" value="Unassembled WGS sequence"/>
</dbReference>
<dbReference type="PANTHER" id="PTHR46641">
    <property type="entry name" value="FMRFAMIDE RECEPTOR-RELATED"/>
    <property type="match status" value="1"/>
</dbReference>
<protein>
    <recommendedName>
        <fullName evidence="6">G-protein coupled receptors family 1 profile domain-containing protein</fullName>
    </recommendedName>
</protein>
<dbReference type="InterPro" id="IPR052954">
    <property type="entry name" value="GPCR-Ligand_Int"/>
</dbReference>
<dbReference type="CDD" id="cd00637">
    <property type="entry name" value="7tm_classA_rhodopsin-like"/>
    <property type="match status" value="1"/>
</dbReference>
<feature type="transmembrane region" description="Helical" evidence="5">
    <location>
        <begin position="322"/>
        <end position="347"/>
    </location>
</feature>
<name>A0A814C460_9BILA</name>